<dbReference type="RefSeq" id="WP_379714355.1">
    <property type="nucleotide sequence ID" value="NZ_JBHTBS010000009.1"/>
</dbReference>
<evidence type="ECO:0000256" key="1">
    <source>
        <dbReference type="SAM" id="SignalP"/>
    </source>
</evidence>
<evidence type="ECO:0000313" key="4">
    <source>
        <dbReference type="Proteomes" id="UP001596472"/>
    </source>
</evidence>
<evidence type="ECO:0000259" key="2">
    <source>
        <dbReference type="Pfam" id="PF03781"/>
    </source>
</evidence>
<dbReference type="Proteomes" id="UP001596472">
    <property type="component" value="Unassembled WGS sequence"/>
</dbReference>
<dbReference type="InterPro" id="IPR016187">
    <property type="entry name" value="CTDL_fold"/>
</dbReference>
<name>A0ABW2LAT0_9BACT</name>
<feature type="signal peptide" evidence="1">
    <location>
        <begin position="1"/>
        <end position="17"/>
    </location>
</feature>
<proteinExistence type="predicted"/>
<keyword evidence="1" id="KW-0732">Signal</keyword>
<dbReference type="InterPro" id="IPR051043">
    <property type="entry name" value="Sulfatase_Mod_Factor_Kinase"/>
</dbReference>
<sequence>MKLSALILILLTAVASGDPDPAIPAEMVLVEGGVFTPMFGEIEEPRTVGAFLIDRRPVTNAEFLEFVRKHPKWQRSNAKQLFADRGYLSHWSGDLDLGENAPPNAAVIRVSWFAARAYLKSVGKRLPREDEWEFAALADENQTDASKDPAFLKHILDWYGKPTPQRLAEVSTLPRDVRGIAGLHGNVWEWVMDFNKQMVTGAARSDTSLDRSLFCAGGAVNATDAANYAAFMRYAFRSSLEGNYTTNNLGFRGARDVERNPNKP</sequence>
<evidence type="ECO:0000313" key="3">
    <source>
        <dbReference type="EMBL" id="MFC7338695.1"/>
    </source>
</evidence>
<dbReference type="InterPro" id="IPR005532">
    <property type="entry name" value="SUMF_dom"/>
</dbReference>
<accession>A0ABW2LAT0</accession>
<dbReference type="PANTHER" id="PTHR23150">
    <property type="entry name" value="SULFATASE MODIFYING FACTOR 1, 2"/>
    <property type="match status" value="1"/>
</dbReference>
<dbReference type="SUPFAM" id="SSF56436">
    <property type="entry name" value="C-type lectin-like"/>
    <property type="match status" value="1"/>
</dbReference>
<dbReference type="Gene3D" id="3.90.1580.10">
    <property type="entry name" value="paralog of FGE (formylglycine-generating enzyme)"/>
    <property type="match status" value="1"/>
</dbReference>
<comment type="caution">
    <text evidence="3">The sequence shown here is derived from an EMBL/GenBank/DDBJ whole genome shotgun (WGS) entry which is preliminary data.</text>
</comment>
<feature type="chain" id="PRO_5046911634" evidence="1">
    <location>
        <begin position="18"/>
        <end position="264"/>
    </location>
</feature>
<gene>
    <name evidence="3" type="ORF">ACFQY0_15980</name>
</gene>
<dbReference type="Pfam" id="PF03781">
    <property type="entry name" value="FGE-sulfatase"/>
    <property type="match status" value="1"/>
</dbReference>
<protein>
    <submittedName>
        <fullName evidence="3">Formylglycine-generating enzyme family protein</fullName>
    </submittedName>
</protein>
<reference evidence="4" key="1">
    <citation type="journal article" date="2019" name="Int. J. Syst. Evol. Microbiol.">
        <title>The Global Catalogue of Microorganisms (GCM) 10K type strain sequencing project: providing services to taxonomists for standard genome sequencing and annotation.</title>
        <authorList>
            <consortium name="The Broad Institute Genomics Platform"/>
            <consortium name="The Broad Institute Genome Sequencing Center for Infectious Disease"/>
            <person name="Wu L."/>
            <person name="Ma J."/>
        </authorList>
    </citation>
    <scope>NUCLEOTIDE SEQUENCE [LARGE SCALE GENOMIC DNA]</scope>
    <source>
        <strain evidence="4">CGMCC 4.1467</strain>
    </source>
</reference>
<dbReference type="PANTHER" id="PTHR23150:SF19">
    <property type="entry name" value="FORMYLGLYCINE-GENERATING ENZYME"/>
    <property type="match status" value="1"/>
</dbReference>
<organism evidence="3 4">
    <name type="scientific">Haloferula chungangensis</name>
    <dbReference type="NCBI Taxonomy" id="1048331"/>
    <lineage>
        <taxon>Bacteria</taxon>
        <taxon>Pseudomonadati</taxon>
        <taxon>Verrucomicrobiota</taxon>
        <taxon>Verrucomicrobiia</taxon>
        <taxon>Verrucomicrobiales</taxon>
        <taxon>Verrucomicrobiaceae</taxon>
        <taxon>Haloferula</taxon>
    </lineage>
</organism>
<dbReference type="EMBL" id="JBHTBS010000009">
    <property type="protein sequence ID" value="MFC7338695.1"/>
    <property type="molecule type" value="Genomic_DNA"/>
</dbReference>
<dbReference type="InterPro" id="IPR042095">
    <property type="entry name" value="SUMF_sf"/>
</dbReference>
<keyword evidence="4" id="KW-1185">Reference proteome</keyword>
<feature type="domain" description="Sulfatase-modifying factor enzyme-like" evidence="2">
    <location>
        <begin position="25"/>
        <end position="255"/>
    </location>
</feature>